<sequence length="987" mass="110730">MPVQSLTEFVDGPDNIGSSVFTKMESSRSSRAMKRRNAITQKTIQEGFLIQAEGDVTFDCMFCTETYKHHEELGKHVLNRHRPTLCEPTVLCVEAEYLGPQDKRRKSTSANDDDKDDNEGSDCEVCGQTFIDSTDLETHMKKHKDSFTYSCNICGRRFKEPWFLKNHKRTHSTRTGGKNKQVITETPVTINEIVQEQVAKTVTSPYKLCMVCGFYFPDKESLLEHSKMHIKGLKPGTCKDSVAREEPENVSKEEFMSFLNLKPSKPQPKTPETSRKWIGELDPFNTYQAWQLATKGKVALGFGRVKEPSFEVNPETDSDKDDIIDIWNTGKMSQSVHCETDSTKGDDGGGDAVSQELPKSKNQNTEEEKKIQSEQDKSPFCTDCGKLFKTYQQMVLHSRVHRKDRSDSESSTMSSVEGLLSTSSPDTPASVQDQESIKMEDESESEDVGGDNLSEKIDDGQAVSKTKGLPASRECSFCGKSFRSNYYLNIHLRTHTGEKPYKCEFCDYAAAQKTSLRYHLERHHKFKPGESNARVRSISKSLQLLKKSPDLPPANKQENKVSQKPIADSKEDTLRSKPPKRLSALRNKLVNTKQLFKGEEMATVKKEPVVEEDAPRSPIVLEEISLACDETLDPEICSNEEASEKSCAFTPQTVEDLEPLPMDLCMKSPEDISATMYNSALLAVRTCPYCSYKTLYPEVLIIHQKLVHKQNYDLLHKNGSRSKNPGLVIKMRRTGCPPALQGVDVSPIQLDGAREKQANTKTAIHEKPKRAATQSNKVTKSEIDCKNTEQENKLQNVQQAGSYKYLQPDLQGISHLLERMQHPEQKHAPWTSSPNPQTSSGTLNGPEHPYRMSPSLFAEHAISRPTNLELRESFTNRAKLGISVSASSSNYANNEVVKRLQPSQINVQNMEKSSIKAGPSLVSVPYPYDVDPRWNLLKSYEQPLAGAPFAVGNPSLSQGSATSMEVKQNSLYQRISKRGFGPNEKRP</sequence>
<comment type="subcellular location">
    <subcellularLocation>
        <location evidence="1">Nucleus</location>
    </subcellularLocation>
</comment>
<reference evidence="14" key="1">
    <citation type="thesis" date="2020" institute="ProQuest LLC" country="789 East Eisenhower Parkway, Ann Arbor, MI, USA">
        <title>Comparative Genomics and Chromosome Evolution.</title>
        <authorList>
            <person name="Mudd A.B."/>
        </authorList>
    </citation>
    <scope>NUCLEOTIDE SEQUENCE</scope>
    <source>
        <strain evidence="14">237g6f4</strain>
        <tissue evidence="14">Blood</tissue>
    </source>
</reference>
<keyword evidence="5 11" id="KW-0863">Zinc-finger</keyword>
<feature type="region of interest" description="Disordered" evidence="12">
    <location>
        <begin position="399"/>
        <end position="465"/>
    </location>
</feature>
<feature type="domain" description="C2H2-type" evidence="13">
    <location>
        <begin position="379"/>
        <end position="406"/>
    </location>
</feature>
<dbReference type="Gene3D" id="3.30.160.60">
    <property type="entry name" value="Classic Zinc Finger"/>
    <property type="match status" value="4"/>
</dbReference>
<feature type="compositionally biased region" description="Polar residues" evidence="12">
    <location>
        <begin position="954"/>
        <end position="973"/>
    </location>
</feature>
<keyword evidence="9" id="KW-0804">Transcription</keyword>
<dbReference type="PROSITE" id="PS50157">
    <property type="entry name" value="ZINC_FINGER_C2H2_2"/>
    <property type="match status" value="5"/>
</dbReference>
<dbReference type="FunFam" id="3.30.160.60:FF:001038">
    <property type="entry name" value="Zinc finger protein 217"/>
    <property type="match status" value="1"/>
</dbReference>
<keyword evidence="7" id="KW-0805">Transcription regulation</keyword>
<dbReference type="EMBL" id="WNYA01000006">
    <property type="protein sequence ID" value="KAG8567386.1"/>
    <property type="molecule type" value="Genomic_DNA"/>
</dbReference>
<dbReference type="InterPro" id="IPR051967">
    <property type="entry name" value="Krueppel_C2H2-ZF"/>
</dbReference>
<keyword evidence="6" id="KW-0862">Zinc</keyword>
<keyword evidence="3" id="KW-0479">Metal-binding</keyword>
<comment type="similarity">
    <text evidence="2">Belongs to the krueppel C2H2-type zinc-finger protein family.</text>
</comment>
<dbReference type="SUPFAM" id="SSF57667">
    <property type="entry name" value="beta-beta-alpha zinc fingers"/>
    <property type="match status" value="3"/>
</dbReference>
<feature type="region of interest" description="Disordered" evidence="12">
    <location>
        <begin position="758"/>
        <end position="783"/>
    </location>
</feature>
<evidence type="ECO:0000313" key="14">
    <source>
        <dbReference type="EMBL" id="KAG8567385.1"/>
    </source>
</evidence>
<feature type="compositionally biased region" description="Basic and acidic residues" evidence="12">
    <location>
        <begin position="557"/>
        <end position="575"/>
    </location>
</feature>
<evidence type="ECO:0000256" key="6">
    <source>
        <dbReference type="ARBA" id="ARBA00022833"/>
    </source>
</evidence>
<keyword evidence="10" id="KW-0539">Nucleus</keyword>
<evidence type="ECO:0000256" key="5">
    <source>
        <dbReference type="ARBA" id="ARBA00022771"/>
    </source>
</evidence>
<evidence type="ECO:0000256" key="2">
    <source>
        <dbReference type="ARBA" id="ARBA00006991"/>
    </source>
</evidence>
<dbReference type="EMBL" id="WNYA01000006">
    <property type="protein sequence ID" value="KAG8567385.1"/>
    <property type="molecule type" value="Genomic_DNA"/>
</dbReference>
<dbReference type="Pfam" id="PF00096">
    <property type="entry name" value="zf-C2H2"/>
    <property type="match status" value="3"/>
</dbReference>
<feature type="compositionally biased region" description="Basic and acidic residues" evidence="12">
    <location>
        <begin position="364"/>
        <end position="376"/>
    </location>
</feature>
<dbReference type="PROSITE" id="PS00028">
    <property type="entry name" value="ZINC_FINGER_C2H2_1"/>
    <property type="match status" value="6"/>
</dbReference>
<feature type="region of interest" description="Disordered" evidence="12">
    <location>
        <begin position="823"/>
        <end position="848"/>
    </location>
</feature>
<feature type="region of interest" description="Disordered" evidence="12">
    <location>
        <begin position="334"/>
        <end position="376"/>
    </location>
</feature>
<dbReference type="GO" id="GO:0008270">
    <property type="term" value="F:zinc ion binding"/>
    <property type="evidence" value="ECO:0007669"/>
    <property type="project" value="UniProtKB-KW"/>
</dbReference>
<evidence type="ECO:0000259" key="13">
    <source>
        <dbReference type="PROSITE" id="PS50157"/>
    </source>
</evidence>
<protein>
    <recommendedName>
        <fullName evidence="13">C2H2-type domain-containing protein</fullName>
    </recommendedName>
</protein>
<gene>
    <name evidence="14" type="ORF">GDO81_013597</name>
</gene>
<feature type="compositionally biased region" description="Polar residues" evidence="12">
    <location>
        <begin position="420"/>
        <end position="434"/>
    </location>
</feature>
<keyword evidence="4" id="KW-0677">Repeat</keyword>
<evidence type="ECO:0000256" key="4">
    <source>
        <dbReference type="ARBA" id="ARBA00022737"/>
    </source>
</evidence>
<feature type="region of interest" description="Disordered" evidence="12">
    <location>
        <begin position="545"/>
        <end position="582"/>
    </location>
</feature>
<keyword evidence="8" id="KW-0238">DNA-binding</keyword>
<evidence type="ECO:0000256" key="8">
    <source>
        <dbReference type="ARBA" id="ARBA00023125"/>
    </source>
</evidence>
<dbReference type="AlphaFoldDB" id="A0AAV7B2K1"/>
<dbReference type="Proteomes" id="UP000824782">
    <property type="component" value="Unassembled WGS sequence"/>
</dbReference>
<dbReference type="PANTHER" id="PTHR45925:SF4">
    <property type="entry name" value="ZINC FINGER PROTEIN 217"/>
    <property type="match status" value="1"/>
</dbReference>
<evidence type="ECO:0000313" key="15">
    <source>
        <dbReference type="Proteomes" id="UP000824782"/>
    </source>
</evidence>
<feature type="domain" description="C2H2-type" evidence="13">
    <location>
        <begin position="501"/>
        <end position="528"/>
    </location>
</feature>
<dbReference type="InterPro" id="IPR013087">
    <property type="entry name" value="Znf_C2H2_type"/>
</dbReference>
<accession>A0AAV7B2K1</accession>
<proteinExistence type="inferred from homology"/>
<feature type="compositionally biased region" description="Acidic residues" evidence="12">
    <location>
        <begin position="111"/>
        <end position="122"/>
    </location>
</feature>
<dbReference type="GO" id="GO:0005634">
    <property type="term" value="C:nucleus"/>
    <property type="evidence" value="ECO:0007669"/>
    <property type="project" value="UniProtKB-SubCell"/>
</dbReference>
<feature type="domain" description="C2H2-type" evidence="13">
    <location>
        <begin position="121"/>
        <end position="148"/>
    </location>
</feature>
<feature type="compositionally biased region" description="Polar residues" evidence="12">
    <location>
        <begin position="830"/>
        <end position="843"/>
    </location>
</feature>
<dbReference type="PANTHER" id="PTHR45925">
    <property type="entry name" value="ZINC FINGER PROTEIN"/>
    <property type="match status" value="1"/>
</dbReference>
<feature type="region of interest" description="Disordered" evidence="12">
    <location>
        <begin position="952"/>
        <end position="987"/>
    </location>
</feature>
<dbReference type="SMART" id="SM00355">
    <property type="entry name" value="ZnF_C2H2"/>
    <property type="match status" value="8"/>
</dbReference>
<evidence type="ECO:0000256" key="7">
    <source>
        <dbReference type="ARBA" id="ARBA00023015"/>
    </source>
</evidence>
<dbReference type="FunFam" id="3.30.160.60:FF:001687">
    <property type="entry name" value="Zinc finger protein 217"/>
    <property type="match status" value="1"/>
</dbReference>
<evidence type="ECO:0000256" key="10">
    <source>
        <dbReference type="ARBA" id="ARBA00023242"/>
    </source>
</evidence>
<keyword evidence="15" id="KW-1185">Reference proteome</keyword>
<feature type="region of interest" description="Disordered" evidence="12">
    <location>
        <begin position="102"/>
        <end position="122"/>
    </location>
</feature>
<dbReference type="GO" id="GO:0000978">
    <property type="term" value="F:RNA polymerase II cis-regulatory region sequence-specific DNA binding"/>
    <property type="evidence" value="ECO:0007669"/>
    <property type="project" value="TreeGrafter"/>
</dbReference>
<name>A0AAV7B2K1_ENGPU</name>
<evidence type="ECO:0000256" key="11">
    <source>
        <dbReference type="PROSITE-ProRule" id="PRU00042"/>
    </source>
</evidence>
<feature type="domain" description="C2H2-type" evidence="13">
    <location>
        <begin position="473"/>
        <end position="500"/>
    </location>
</feature>
<comment type="caution">
    <text evidence="14">The sequence shown here is derived from an EMBL/GenBank/DDBJ whole genome shotgun (WGS) entry which is preliminary data.</text>
</comment>
<feature type="domain" description="C2H2-type" evidence="13">
    <location>
        <begin position="149"/>
        <end position="176"/>
    </location>
</feature>
<evidence type="ECO:0000256" key="3">
    <source>
        <dbReference type="ARBA" id="ARBA00022723"/>
    </source>
</evidence>
<dbReference type="GO" id="GO:0000981">
    <property type="term" value="F:DNA-binding transcription factor activity, RNA polymerase II-specific"/>
    <property type="evidence" value="ECO:0007669"/>
    <property type="project" value="TreeGrafter"/>
</dbReference>
<evidence type="ECO:0000256" key="1">
    <source>
        <dbReference type="ARBA" id="ARBA00004123"/>
    </source>
</evidence>
<evidence type="ECO:0000256" key="12">
    <source>
        <dbReference type="SAM" id="MobiDB-lite"/>
    </source>
</evidence>
<dbReference type="InterPro" id="IPR036236">
    <property type="entry name" value="Znf_C2H2_sf"/>
</dbReference>
<feature type="compositionally biased region" description="Basic and acidic residues" evidence="12">
    <location>
        <begin position="338"/>
        <end position="347"/>
    </location>
</feature>
<organism evidence="14 15">
    <name type="scientific">Engystomops pustulosus</name>
    <name type="common">Tungara frog</name>
    <name type="synonym">Physalaemus pustulosus</name>
    <dbReference type="NCBI Taxonomy" id="76066"/>
    <lineage>
        <taxon>Eukaryota</taxon>
        <taxon>Metazoa</taxon>
        <taxon>Chordata</taxon>
        <taxon>Craniata</taxon>
        <taxon>Vertebrata</taxon>
        <taxon>Euteleostomi</taxon>
        <taxon>Amphibia</taxon>
        <taxon>Batrachia</taxon>
        <taxon>Anura</taxon>
        <taxon>Neobatrachia</taxon>
        <taxon>Hyloidea</taxon>
        <taxon>Leptodactylidae</taxon>
        <taxon>Leiuperinae</taxon>
        <taxon>Engystomops</taxon>
    </lineage>
</organism>
<evidence type="ECO:0000256" key="9">
    <source>
        <dbReference type="ARBA" id="ARBA00023163"/>
    </source>
</evidence>